<dbReference type="AlphaFoldDB" id="A0A484HKP1"/>
<name>A0A484HKP1_9BACT</name>
<evidence type="ECO:0000259" key="2">
    <source>
        <dbReference type="Pfam" id="PF01558"/>
    </source>
</evidence>
<sequence length="179" mass="19187">MQSEVMFAGFGGQGILLIGKLLAHAAMEQDFEVAWVPSYGPEMRGGTAYCTVVIGDRPIGSPIIRNPRHLVAMNRPSLEKFAPVVKPGGVILINASLISVDSGRDDVVEVKAFTTETAKSLGNVKAANIVALAAFVEKSGIVDFDILTEAVKHEFSKKPKLIPLNMEALEAGRKIARET</sequence>
<evidence type="ECO:0000313" key="3">
    <source>
        <dbReference type="EMBL" id="VEN74966.1"/>
    </source>
</evidence>
<gene>
    <name evidence="3" type="ORF">EPICR_50247</name>
</gene>
<dbReference type="EMBL" id="CAACVI010000045">
    <property type="protein sequence ID" value="VEN74966.1"/>
    <property type="molecule type" value="Genomic_DNA"/>
</dbReference>
<accession>A0A484HKP1</accession>
<reference evidence="3" key="1">
    <citation type="submission" date="2019-01" db="EMBL/GenBank/DDBJ databases">
        <authorList>
            <consortium name="Genoscope - CEA"/>
            <person name="William W."/>
        </authorList>
    </citation>
    <scope>NUCLEOTIDE SEQUENCE</scope>
    <source>
        <strain evidence="3">CR-1</strain>
    </source>
</reference>
<proteinExistence type="predicted"/>
<dbReference type="Gene3D" id="3.40.920.10">
    <property type="entry name" value="Pyruvate-ferredoxin oxidoreductase, PFOR, domain III"/>
    <property type="match status" value="1"/>
</dbReference>
<dbReference type="GO" id="GO:0016903">
    <property type="term" value="F:oxidoreductase activity, acting on the aldehyde or oxo group of donors"/>
    <property type="evidence" value="ECO:0007669"/>
    <property type="project" value="InterPro"/>
</dbReference>
<dbReference type="PANTHER" id="PTHR42730">
    <property type="entry name" value="2-OXOGLUTARATE SYNTHASE SUBUNIT KORC"/>
    <property type="match status" value="1"/>
</dbReference>
<dbReference type="InterPro" id="IPR019752">
    <property type="entry name" value="Pyrv/ketoisovalerate_OxRed_cat"/>
</dbReference>
<evidence type="ECO:0000256" key="1">
    <source>
        <dbReference type="ARBA" id="ARBA00023002"/>
    </source>
</evidence>
<protein>
    <submittedName>
        <fullName evidence="3">2-oxoacid:ferredoxin oxidoreductase subunit gamma</fullName>
    </submittedName>
</protein>
<dbReference type="InterPro" id="IPR002869">
    <property type="entry name" value="Pyrv_flavodox_OxRed_cen"/>
</dbReference>
<keyword evidence="1" id="KW-0560">Oxidoreductase</keyword>
<dbReference type="PANTHER" id="PTHR42730:SF1">
    <property type="entry name" value="2-OXOGLUTARATE SYNTHASE SUBUNIT KORC"/>
    <property type="match status" value="1"/>
</dbReference>
<dbReference type="SUPFAM" id="SSF53323">
    <property type="entry name" value="Pyruvate-ferredoxin oxidoreductase, PFOR, domain III"/>
    <property type="match status" value="1"/>
</dbReference>
<dbReference type="InterPro" id="IPR052554">
    <property type="entry name" value="2-oxoglutarate_synth_KorC"/>
</dbReference>
<organism evidence="3">
    <name type="scientific">uncultured Desulfobacteraceae bacterium</name>
    <dbReference type="NCBI Taxonomy" id="218296"/>
    <lineage>
        <taxon>Bacteria</taxon>
        <taxon>Pseudomonadati</taxon>
        <taxon>Thermodesulfobacteriota</taxon>
        <taxon>Desulfobacteria</taxon>
        <taxon>Desulfobacterales</taxon>
        <taxon>Desulfobacteraceae</taxon>
        <taxon>environmental samples</taxon>
    </lineage>
</organism>
<dbReference type="Pfam" id="PF01558">
    <property type="entry name" value="POR"/>
    <property type="match status" value="1"/>
</dbReference>
<feature type="domain" description="Pyruvate/ketoisovalerate oxidoreductase catalytic" evidence="2">
    <location>
        <begin position="11"/>
        <end position="173"/>
    </location>
</feature>